<dbReference type="InterPro" id="IPR051975">
    <property type="entry name" value="mtLSU_mL45"/>
</dbReference>
<accession>A0AA40F2F1</accession>
<dbReference type="PANTHER" id="PTHR28554">
    <property type="entry name" value="39S RIBOSOMAL PROTEIN L45, MITOCHONDRIAL"/>
    <property type="match status" value="1"/>
</dbReference>
<evidence type="ECO:0000313" key="5">
    <source>
        <dbReference type="EMBL" id="KAK0749647.1"/>
    </source>
</evidence>
<evidence type="ECO:0000313" key="6">
    <source>
        <dbReference type="Proteomes" id="UP001172155"/>
    </source>
</evidence>
<feature type="region of interest" description="Disordered" evidence="4">
    <location>
        <begin position="29"/>
        <end position="57"/>
    </location>
</feature>
<comment type="subcellular location">
    <subcellularLocation>
        <location evidence="1">Mitochondrion</location>
    </subcellularLocation>
</comment>
<dbReference type="GO" id="GO:0005739">
    <property type="term" value="C:mitochondrion"/>
    <property type="evidence" value="ECO:0007669"/>
    <property type="project" value="UniProtKB-SubCell"/>
</dbReference>
<evidence type="ECO:0000256" key="3">
    <source>
        <dbReference type="ARBA" id="ARBA00023128"/>
    </source>
</evidence>
<reference evidence="5" key="1">
    <citation type="submission" date="2023-06" db="EMBL/GenBank/DDBJ databases">
        <title>Genome-scale phylogeny and comparative genomics of the fungal order Sordariales.</title>
        <authorList>
            <consortium name="Lawrence Berkeley National Laboratory"/>
            <person name="Hensen N."/>
            <person name="Bonometti L."/>
            <person name="Westerberg I."/>
            <person name="Brannstrom I.O."/>
            <person name="Guillou S."/>
            <person name="Cros-Aarteil S."/>
            <person name="Calhoun S."/>
            <person name="Haridas S."/>
            <person name="Kuo A."/>
            <person name="Mondo S."/>
            <person name="Pangilinan J."/>
            <person name="Riley R."/>
            <person name="LaButti K."/>
            <person name="Andreopoulos B."/>
            <person name="Lipzen A."/>
            <person name="Chen C."/>
            <person name="Yanf M."/>
            <person name="Daum C."/>
            <person name="Ng V."/>
            <person name="Clum A."/>
            <person name="Steindorff A."/>
            <person name="Ohm R."/>
            <person name="Martin F."/>
            <person name="Silar P."/>
            <person name="Natvig D."/>
            <person name="Lalanne C."/>
            <person name="Gautier V."/>
            <person name="Ament-velasquez S.L."/>
            <person name="Kruys A."/>
            <person name="Hutchinson M.I."/>
            <person name="Powell A.J."/>
            <person name="Barry K."/>
            <person name="Miller A.N."/>
            <person name="Grigoriev I.V."/>
            <person name="Debuchy R."/>
            <person name="Gladieux P."/>
            <person name="Thoren M.H."/>
            <person name="Johannesson H."/>
        </authorList>
    </citation>
    <scope>NUCLEOTIDE SEQUENCE</scope>
    <source>
        <strain evidence="5">SMH3187-1</strain>
    </source>
</reference>
<proteinExistence type="predicted"/>
<dbReference type="AlphaFoldDB" id="A0AA40F2F1"/>
<evidence type="ECO:0000256" key="2">
    <source>
        <dbReference type="ARBA" id="ARBA00022946"/>
    </source>
</evidence>
<keyword evidence="2" id="KW-0809">Transit peptide</keyword>
<keyword evidence="3" id="KW-0496">Mitochondrion</keyword>
<sequence>MAARRNLITPRASWVSPSCLCAVPSEKRFAHSPRGGARTPDGAPSPSVQQKQQQKQHITPALISAPLPGTLIAPPLSQWPKGKAFFRFAYDVLSSRGRRWLQTFLVALMSRPKPWKAGQLQLNNSTIPPMAKELHTDMLRAFATGDREKLKALCTVTYLTPMLVSLDKRPRTKRYKWELVEWTGKARIVAQSITPVAAGGSSDMIRQVTVHLPSRQRRIEYAWNAGAREWEVASQKEADVDEHLILVSVIFPGSYQQSEWRILSATRPSTPEEWEKEKQLIEKVQSVEMESYKL</sequence>
<evidence type="ECO:0008006" key="7">
    <source>
        <dbReference type="Google" id="ProtNLM"/>
    </source>
</evidence>
<evidence type="ECO:0000256" key="4">
    <source>
        <dbReference type="SAM" id="MobiDB-lite"/>
    </source>
</evidence>
<comment type="caution">
    <text evidence="5">The sequence shown here is derived from an EMBL/GenBank/DDBJ whole genome shotgun (WGS) entry which is preliminary data.</text>
</comment>
<dbReference type="PANTHER" id="PTHR28554:SF1">
    <property type="entry name" value="LARGE RIBOSOMAL SUBUNIT PROTEIN ML45"/>
    <property type="match status" value="1"/>
</dbReference>
<protein>
    <recommendedName>
        <fullName evidence="7">Tim44-like domain-containing protein</fullName>
    </recommendedName>
</protein>
<dbReference type="Proteomes" id="UP001172155">
    <property type="component" value="Unassembled WGS sequence"/>
</dbReference>
<evidence type="ECO:0000256" key="1">
    <source>
        <dbReference type="ARBA" id="ARBA00004173"/>
    </source>
</evidence>
<dbReference type="EMBL" id="JAUKUD010000003">
    <property type="protein sequence ID" value="KAK0749647.1"/>
    <property type="molecule type" value="Genomic_DNA"/>
</dbReference>
<organism evidence="5 6">
    <name type="scientific">Schizothecium vesticola</name>
    <dbReference type="NCBI Taxonomy" id="314040"/>
    <lineage>
        <taxon>Eukaryota</taxon>
        <taxon>Fungi</taxon>
        <taxon>Dikarya</taxon>
        <taxon>Ascomycota</taxon>
        <taxon>Pezizomycotina</taxon>
        <taxon>Sordariomycetes</taxon>
        <taxon>Sordariomycetidae</taxon>
        <taxon>Sordariales</taxon>
        <taxon>Schizotheciaceae</taxon>
        <taxon>Schizothecium</taxon>
    </lineage>
</organism>
<dbReference type="Gene3D" id="3.10.450.240">
    <property type="match status" value="1"/>
</dbReference>
<name>A0AA40F2F1_9PEZI</name>
<gene>
    <name evidence="5" type="ORF">B0T18DRAFT_321225</name>
</gene>
<keyword evidence="6" id="KW-1185">Reference proteome</keyword>